<reference evidence="5 6" key="1">
    <citation type="journal article" date="2021" name="Sci. Rep.">
        <title>The genome of the diatom Chaetoceros tenuissimus carries an ancient integrated fragment of an extant virus.</title>
        <authorList>
            <person name="Hongo Y."/>
            <person name="Kimura K."/>
            <person name="Takaki Y."/>
            <person name="Yoshida Y."/>
            <person name="Baba S."/>
            <person name="Kobayashi G."/>
            <person name="Nagasaki K."/>
            <person name="Hano T."/>
            <person name="Tomaru Y."/>
        </authorList>
    </citation>
    <scope>NUCLEOTIDE SEQUENCE [LARGE SCALE GENOMIC DNA]</scope>
    <source>
        <strain evidence="5 6">NIES-3715</strain>
    </source>
</reference>
<dbReference type="InterPro" id="IPR050738">
    <property type="entry name" value="Sulfatase"/>
</dbReference>
<gene>
    <name evidence="5" type="ORF">CTEN210_03011</name>
</gene>
<evidence type="ECO:0000313" key="5">
    <source>
        <dbReference type="EMBL" id="GFH46537.1"/>
    </source>
</evidence>
<dbReference type="Gene3D" id="3.40.720.10">
    <property type="entry name" value="Alkaline Phosphatase, subunit A"/>
    <property type="match status" value="1"/>
</dbReference>
<protein>
    <recommendedName>
        <fullName evidence="4">Sulfatase N-terminal domain-containing protein</fullName>
    </recommendedName>
</protein>
<proteinExistence type="inferred from homology"/>
<dbReference type="EMBL" id="BLLK01000022">
    <property type="protein sequence ID" value="GFH46537.1"/>
    <property type="molecule type" value="Genomic_DNA"/>
</dbReference>
<dbReference type="SUPFAM" id="SSF53649">
    <property type="entry name" value="Alkaline phosphatase-like"/>
    <property type="match status" value="1"/>
</dbReference>
<dbReference type="InterPro" id="IPR000917">
    <property type="entry name" value="Sulfatase_N"/>
</dbReference>
<evidence type="ECO:0000256" key="3">
    <source>
        <dbReference type="SAM" id="MobiDB-lite"/>
    </source>
</evidence>
<organism evidence="5 6">
    <name type="scientific">Chaetoceros tenuissimus</name>
    <dbReference type="NCBI Taxonomy" id="426638"/>
    <lineage>
        <taxon>Eukaryota</taxon>
        <taxon>Sar</taxon>
        <taxon>Stramenopiles</taxon>
        <taxon>Ochrophyta</taxon>
        <taxon>Bacillariophyta</taxon>
        <taxon>Coscinodiscophyceae</taxon>
        <taxon>Chaetocerotophycidae</taxon>
        <taxon>Chaetocerotales</taxon>
        <taxon>Chaetocerotaceae</taxon>
        <taxon>Chaetoceros</taxon>
    </lineage>
</organism>
<keyword evidence="6" id="KW-1185">Reference proteome</keyword>
<dbReference type="GO" id="GO:0004065">
    <property type="term" value="F:arylsulfatase activity"/>
    <property type="evidence" value="ECO:0007669"/>
    <property type="project" value="TreeGrafter"/>
</dbReference>
<feature type="region of interest" description="Disordered" evidence="3">
    <location>
        <begin position="296"/>
        <end position="316"/>
    </location>
</feature>
<dbReference type="InterPro" id="IPR017850">
    <property type="entry name" value="Alkaline_phosphatase_core_sf"/>
</dbReference>
<comment type="caution">
    <text evidence="5">The sequence shown here is derived from an EMBL/GenBank/DDBJ whole genome shotgun (WGS) entry which is preliminary data.</text>
</comment>
<dbReference type="Pfam" id="PF00884">
    <property type="entry name" value="Sulfatase"/>
    <property type="match status" value="2"/>
</dbReference>
<evidence type="ECO:0000256" key="1">
    <source>
        <dbReference type="ARBA" id="ARBA00008779"/>
    </source>
</evidence>
<dbReference type="AlphaFoldDB" id="A0AAD3CI62"/>
<dbReference type="PANTHER" id="PTHR42693:SF53">
    <property type="entry name" value="ENDO-4-O-SULFATASE"/>
    <property type="match status" value="1"/>
</dbReference>
<accession>A0AAD3CI62</accession>
<comment type="similarity">
    <text evidence="1">Belongs to the sulfatase family.</text>
</comment>
<dbReference type="PANTHER" id="PTHR42693">
    <property type="entry name" value="ARYLSULFATASE FAMILY MEMBER"/>
    <property type="match status" value="1"/>
</dbReference>
<feature type="domain" description="Sulfatase N-terminal" evidence="4">
    <location>
        <begin position="2"/>
        <end position="105"/>
    </location>
</feature>
<feature type="domain" description="Sulfatase N-terminal" evidence="4">
    <location>
        <begin position="157"/>
        <end position="360"/>
    </location>
</feature>
<dbReference type="Proteomes" id="UP001054902">
    <property type="component" value="Unassembled WGS sequence"/>
</dbReference>
<evidence type="ECO:0000256" key="2">
    <source>
        <dbReference type="ARBA" id="ARBA00022801"/>
    </source>
</evidence>
<keyword evidence="2" id="KW-0378">Hydrolase</keyword>
<dbReference type="Gene3D" id="3.30.1120.10">
    <property type="match status" value="1"/>
</dbReference>
<name>A0AAD3CI62_9STRA</name>
<evidence type="ECO:0000259" key="4">
    <source>
        <dbReference type="Pfam" id="PF00884"/>
    </source>
</evidence>
<evidence type="ECO:0000313" key="6">
    <source>
        <dbReference type="Proteomes" id="UP001054902"/>
    </source>
</evidence>
<sequence length="519" mass="57827">MIILADDVGQGDIPLYFNSSAVQMPNIERLASQGLVFHDMHSTPLCAPSRYMLLSGNYQHRGRNIKGTWSLTESRNQFKKNQKSLAHALKDAGYKTGMFGKYHLGSKIPPGGVIDRDKLLSSEFHDWNLPLLEHDIGFDFTYVTMEGIQRPPYAFFRNGYLDIHGGSVKDWSVGEFTMEGGTSKIIVDGEGSESWDSTIYNQIVVNETEAFLDNHLKFNANDPFFSYVALGAIHLPHSPPTHFMDGSAVAGEYPVEQLDMLHEMDLTVGKIIDILETRGLAQDTIIIFTSDNGGLRPPTGSDLSHEPNGNLRGRKGSLYEGGTRVPFILRHDGYVPAGESRDKLLSLSDVFATLCEIVGIEIPKKAAKDSVSFAKYLKSESNAAGLRSSYASWKIAGKNFHSAALRRGNYKLIQNHHDSTIEFYDLSNNLSEKNDLSTDMTHESLIFEMTSELIELGPCAENKVGDFDITLDGGEIETVNCTWFASQRKERCGIIKKSKTRKLCPRVCGRFRKFCDTLN</sequence>